<evidence type="ECO:0000313" key="2">
    <source>
        <dbReference type="Proteomes" id="UP000323506"/>
    </source>
</evidence>
<name>A0A5D2DCV7_GOSDA</name>
<protein>
    <submittedName>
        <fullName evidence="1">Uncharacterized protein</fullName>
    </submittedName>
</protein>
<dbReference type="Proteomes" id="UP000323506">
    <property type="component" value="Chromosome D02"/>
</dbReference>
<dbReference type="EMBL" id="CM017702">
    <property type="protein sequence ID" value="TYG79477.1"/>
    <property type="molecule type" value="Genomic_DNA"/>
</dbReference>
<dbReference type="AlphaFoldDB" id="A0A5D2DCV7"/>
<sequence length="103" mass="11832">MVYILYKGPKMSCLCIIQKCINISTAVRKGNTKVSFPCNNSTKVDPIIEIAFGTPTQKSENPKALFCSCNYNSKKSSRRSRLYVDRYRPLEYFIYLLISFSLL</sequence>
<keyword evidence="2" id="KW-1185">Reference proteome</keyword>
<proteinExistence type="predicted"/>
<organism evidence="1 2">
    <name type="scientific">Gossypium darwinii</name>
    <name type="common">Darwin's cotton</name>
    <name type="synonym">Gossypium barbadense var. darwinii</name>
    <dbReference type="NCBI Taxonomy" id="34276"/>
    <lineage>
        <taxon>Eukaryota</taxon>
        <taxon>Viridiplantae</taxon>
        <taxon>Streptophyta</taxon>
        <taxon>Embryophyta</taxon>
        <taxon>Tracheophyta</taxon>
        <taxon>Spermatophyta</taxon>
        <taxon>Magnoliopsida</taxon>
        <taxon>eudicotyledons</taxon>
        <taxon>Gunneridae</taxon>
        <taxon>Pentapetalae</taxon>
        <taxon>rosids</taxon>
        <taxon>malvids</taxon>
        <taxon>Malvales</taxon>
        <taxon>Malvaceae</taxon>
        <taxon>Malvoideae</taxon>
        <taxon>Gossypium</taxon>
    </lineage>
</organism>
<reference evidence="1 2" key="1">
    <citation type="submission" date="2019-06" db="EMBL/GenBank/DDBJ databases">
        <title>WGS assembly of Gossypium darwinii.</title>
        <authorList>
            <person name="Chen Z.J."/>
            <person name="Sreedasyam A."/>
            <person name="Ando A."/>
            <person name="Song Q."/>
            <person name="De L."/>
            <person name="Hulse-Kemp A."/>
            <person name="Ding M."/>
            <person name="Ye W."/>
            <person name="Kirkbride R."/>
            <person name="Jenkins J."/>
            <person name="Plott C."/>
            <person name="Lovell J."/>
            <person name="Lin Y.-M."/>
            <person name="Vaughn R."/>
            <person name="Liu B."/>
            <person name="Li W."/>
            <person name="Simpson S."/>
            <person name="Scheffler B."/>
            <person name="Saski C."/>
            <person name="Grover C."/>
            <person name="Hu G."/>
            <person name="Conover J."/>
            <person name="Carlson J."/>
            <person name="Shu S."/>
            <person name="Boston L."/>
            <person name="Williams M."/>
            <person name="Peterson D."/>
            <person name="Mcgee K."/>
            <person name="Jones D."/>
            <person name="Wendel J."/>
            <person name="Stelly D."/>
            <person name="Grimwood J."/>
            <person name="Schmutz J."/>
        </authorList>
    </citation>
    <scope>NUCLEOTIDE SEQUENCE [LARGE SCALE GENOMIC DNA]</scope>
    <source>
        <strain evidence="1">1808015.09</strain>
    </source>
</reference>
<accession>A0A5D2DCV7</accession>
<evidence type="ECO:0000313" key="1">
    <source>
        <dbReference type="EMBL" id="TYG79477.1"/>
    </source>
</evidence>
<gene>
    <name evidence="1" type="ORF">ES288_D02G141300v1</name>
</gene>